<dbReference type="Gene3D" id="2.30.110.10">
    <property type="entry name" value="Electron Transport, Fmn-binding Protein, Chain A"/>
    <property type="match status" value="1"/>
</dbReference>
<sequence>MTRYDAPSGLARAGNALIRRLAEHGISIAGSTALRVRGRRTGQPRSVVVNMMTVDGRRYVVAPRGETEWVRNARAAGVVEVGPRRHRRTAQICEISDDAKPALLQRYLDRWYWEVKGHMAGLTPNSSPEQLRAAAPHIPVFALAYTESST</sequence>
<comment type="caution">
    <text evidence="1">The sequence shown here is derived from an EMBL/GenBank/DDBJ whole genome shotgun (WGS) entry which is preliminary data.</text>
</comment>
<gene>
    <name evidence="1" type="ORF">KL859_24240</name>
</gene>
<dbReference type="NCBIfam" id="TIGR00026">
    <property type="entry name" value="hi_GC_TIGR00026"/>
    <property type="match status" value="1"/>
</dbReference>
<evidence type="ECO:0000313" key="2">
    <source>
        <dbReference type="Proteomes" id="UP000696413"/>
    </source>
</evidence>
<dbReference type="RefSeq" id="WP_073681588.1">
    <property type="nucleotide sequence ID" value="NZ_JAHBOL010000023.1"/>
</dbReference>
<reference evidence="1 2" key="1">
    <citation type="submission" date="2021-05" db="EMBL/GenBank/DDBJ databases">
        <title>Draft Genome Sequences of Clinical Respiratory Isolates of Mycobacterium goodii Recovered in Ireland.</title>
        <authorList>
            <person name="Flanagan P.R."/>
            <person name="Mok S."/>
            <person name="Roycroft E."/>
            <person name="Rogers T.R."/>
            <person name="Fitzgibbon M."/>
        </authorList>
    </citation>
    <scope>NUCLEOTIDE SEQUENCE [LARGE SCALE GENOMIC DNA]</scope>
    <source>
        <strain evidence="1 2">14IE55</strain>
    </source>
</reference>
<name>A0ABS6HVM0_MYCGD</name>
<dbReference type="InterPro" id="IPR004378">
    <property type="entry name" value="F420H2_quin_Rdtase"/>
</dbReference>
<proteinExistence type="predicted"/>
<accession>A0ABS6HVM0</accession>
<evidence type="ECO:0000313" key="1">
    <source>
        <dbReference type="EMBL" id="MBU8825970.1"/>
    </source>
</evidence>
<protein>
    <submittedName>
        <fullName evidence="1">Nitroreductase family deazaflavin-dependent oxidoreductase</fullName>
    </submittedName>
</protein>
<dbReference type="InterPro" id="IPR012349">
    <property type="entry name" value="Split_barrel_FMN-bd"/>
</dbReference>
<dbReference type="EMBL" id="JAHBOM010000021">
    <property type="protein sequence ID" value="MBU8825970.1"/>
    <property type="molecule type" value="Genomic_DNA"/>
</dbReference>
<organism evidence="1 2">
    <name type="scientific">Mycolicibacterium goodii</name>
    <name type="common">Mycobacterium goodii</name>
    <dbReference type="NCBI Taxonomy" id="134601"/>
    <lineage>
        <taxon>Bacteria</taxon>
        <taxon>Bacillati</taxon>
        <taxon>Actinomycetota</taxon>
        <taxon>Actinomycetes</taxon>
        <taxon>Mycobacteriales</taxon>
        <taxon>Mycobacteriaceae</taxon>
        <taxon>Mycolicibacterium</taxon>
    </lineage>
</organism>
<dbReference type="Pfam" id="PF04075">
    <property type="entry name" value="F420H2_quin_red"/>
    <property type="match status" value="1"/>
</dbReference>
<dbReference type="SUPFAM" id="SSF50475">
    <property type="entry name" value="FMN-binding split barrel"/>
    <property type="match status" value="1"/>
</dbReference>
<keyword evidence="2" id="KW-1185">Reference proteome</keyword>
<dbReference type="Proteomes" id="UP000696413">
    <property type="component" value="Unassembled WGS sequence"/>
</dbReference>